<evidence type="ECO:0000313" key="1">
    <source>
        <dbReference type="EMBL" id="KAF6382588.1"/>
    </source>
</evidence>
<proteinExistence type="predicted"/>
<name>A0A7J8A8B7_PIPKU</name>
<gene>
    <name evidence="1" type="ORF">mPipKuh1_008944</name>
</gene>
<sequence>MGEGIPQPSLYPLQSRTPQDMSYCWFRPNSTGSLIGPKPAVRHLSHKLELLDPNHFLPACLITPNCSPACLITPNYLCTQDPGFPLLASCRHLGPRLLFLWLVAGTQDPDWLCPGWLQAPGTPDWP</sequence>
<accession>A0A7J8A8B7</accession>
<organism evidence="1 2">
    <name type="scientific">Pipistrellus kuhlii</name>
    <name type="common">Kuhl's pipistrelle</name>
    <dbReference type="NCBI Taxonomy" id="59472"/>
    <lineage>
        <taxon>Eukaryota</taxon>
        <taxon>Metazoa</taxon>
        <taxon>Chordata</taxon>
        <taxon>Craniata</taxon>
        <taxon>Vertebrata</taxon>
        <taxon>Euteleostomi</taxon>
        <taxon>Mammalia</taxon>
        <taxon>Eutheria</taxon>
        <taxon>Laurasiatheria</taxon>
        <taxon>Chiroptera</taxon>
        <taxon>Yangochiroptera</taxon>
        <taxon>Vespertilionidae</taxon>
        <taxon>Pipistrellus</taxon>
    </lineage>
</organism>
<dbReference type="EMBL" id="JACAGB010000002">
    <property type="protein sequence ID" value="KAF6382588.1"/>
    <property type="molecule type" value="Genomic_DNA"/>
</dbReference>
<comment type="caution">
    <text evidence="1">The sequence shown here is derived from an EMBL/GenBank/DDBJ whole genome shotgun (WGS) entry which is preliminary data.</text>
</comment>
<keyword evidence="2" id="KW-1185">Reference proteome</keyword>
<reference evidence="1 2" key="1">
    <citation type="journal article" date="2020" name="Nature">
        <title>Six reference-quality genomes reveal evolution of bat adaptations.</title>
        <authorList>
            <person name="Jebb D."/>
            <person name="Huang Z."/>
            <person name="Pippel M."/>
            <person name="Hughes G.M."/>
            <person name="Lavrichenko K."/>
            <person name="Devanna P."/>
            <person name="Winkler S."/>
            <person name="Jermiin L.S."/>
            <person name="Skirmuntt E.C."/>
            <person name="Katzourakis A."/>
            <person name="Burkitt-Gray L."/>
            <person name="Ray D.A."/>
            <person name="Sullivan K.A.M."/>
            <person name="Roscito J.G."/>
            <person name="Kirilenko B.M."/>
            <person name="Davalos L.M."/>
            <person name="Corthals A.P."/>
            <person name="Power M.L."/>
            <person name="Jones G."/>
            <person name="Ransome R.D."/>
            <person name="Dechmann D.K.N."/>
            <person name="Locatelli A.G."/>
            <person name="Puechmaille S.J."/>
            <person name="Fedrigo O."/>
            <person name="Jarvis E.D."/>
            <person name="Hiller M."/>
            <person name="Vernes S.C."/>
            <person name="Myers E.W."/>
            <person name="Teeling E.C."/>
        </authorList>
    </citation>
    <scope>NUCLEOTIDE SEQUENCE [LARGE SCALE GENOMIC DNA]</scope>
    <source>
        <strain evidence="1">MPipKuh1</strain>
        <tissue evidence="1">Flight muscle</tissue>
    </source>
</reference>
<protein>
    <submittedName>
        <fullName evidence="1">Uncharacterized protein</fullName>
    </submittedName>
</protein>
<dbReference type="AlphaFoldDB" id="A0A7J8A8B7"/>
<evidence type="ECO:0000313" key="2">
    <source>
        <dbReference type="Proteomes" id="UP000558488"/>
    </source>
</evidence>
<dbReference type="Proteomes" id="UP000558488">
    <property type="component" value="Unassembled WGS sequence"/>
</dbReference>